<evidence type="ECO:0000313" key="2">
    <source>
        <dbReference type="Proteomes" id="UP000182740"/>
    </source>
</evidence>
<accession>A0A1K1T6J9</accession>
<dbReference type="AlphaFoldDB" id="A0A1K1T6J9"/>
<dbReference type="Proteomes" id="UP000182740">
    <property type="component" value="Unassembled WGS sequence"/>
</dbReference>
<name>A0A1K1T6J9_9PSEU</name>
<gene>
    <name evidence="1" type="ORF">SAMN04489730_8439</name>
</gene>
<organism evidence="1 2">
    <name type="scientific">Amycolatopsis australiensis</name>
    <dbReference type="NCBI Taxonomy" id="546364"/>
    <lineage>
        <taxon>Bacteria</taxon>
        <taxon>Bacillati</taxon>
        <taxon>Actinomycetota</taxon>
        <taxon>Actinomycetes</taxon>
        <taxon>Pseudonocardiales</taxon>
        <taxon>Pseudonocardiaceae</taxon>
        <taxon>Amycolatopsis</taxon>
    </lineage>
</organism>
<sequence length="48" mass="5474">MCRFLVGLFPLVIALRWVDYPFGGRSGRLAEVFADREIVIYSPADNGW</sequence>
<reference evidence="2" key="1">
    <citation type="submission" date="2016-11" db="EMBL/GenBank/DDBJ databases">
        <authorList>
            <person name="Varghese N."/>
            <person name="Submissions S."/>
        </authorList>
    </citation>
    <scope>NUCLEOTIDE SEQUENCE [LARGE SCALE GENOMIC DNA]</scope>
    <source>
        <strain evidence="2">DSM 44671</strain>
    </source>
</reference>
<dbReference type="STRING" id="546364.SAMN04489730_8439"/>
<protein>
    <submittedName>
        <fullName evidence="1">Uncharacterized protein</fullName>
    </submittedName>
</protein>
<dbReference type="EMBL" id="FPJG01000006">
    <property type="protein sequence ID" value="SFW92172.1"/>
    <property type="molecule type" value="Genomic_DNA"/>
</dbReference>
<proteinExistence type="predicted"/>
<keyword evidence="2" id="KW-1185">Reference proteome</keyword>
<evidence type="ECO:0000313" key="1">
    <source>
        <dbReference type="EMBL" id="SFW92172.1"/>
    </source>
</evidence>